<dbReference type="Gene3D" id="3.90.280.10">
    <property type="entry name" value="PEBP-like"/>
    <property type="match status" value="1"/>
</dbReference>
<evidence type="ECO:0000313" key="7">
    <source>
        <dbReference type="EMBL" id="KUI71798.1"/>
    </source>
</evidence>
<protein>
    <recommendedName>
        <fullName evidence="5">Large ribosomal subunit protein mL38</fullName>
    </recommendedName>
</protein>
<name>A0A194W6T8_CYTMA</name>
<dbReference type="PANTHER" id="PTHR11362:SF82">
    <property type="entry name" value="PHOSPHATIDYLETHANOLAMINE-BINDING PROTEIN 4"/>
    <property type="match status" value="1"/>
</dbReference>
<dbReference type="FunFam" id="3.90.280.10:FF:000004">
    <property type="entry name" value="Mitochondrial large ribosomal subunit YmL35"/>
    <property type="match status" value="1"/>
</dbReference>
<dbReference type="PANTHER" id="PTHR11362">
    <property type="entry name" value="PHOSPHATIDYLETHANOLAMINE-BINDING PROTEIN"/>
    <property type="match status" value="1"/>
</dbReference>
<dbReference type="Pfam" id="PF01161">
    <property type="entry name" value="PBP"/>
    <property type="match status" value="1"/>
</dbReference>
<evidence type="ECO:0000256" key="3">
    <source>
        <dbReference type="ARBA" id="ARBA00037226"/>
    </source>
</evidence>
<dbReference type="EMBL" id="CM003104">
    <property type="protein sequence ID" value="KUI71798.1"/>
    <property type="molecule type" value="Genomic_DNA"/>
</dbReference>
<dbReference type="GO" id="GO:0005739">
    <property type="term" value="C:mitochondrion"/>
    <property type="evidence" value="ECO:0007669"/>
    <property type="project" value="UniProtKB-SubCell"/>
</dbReference>
<dbReference type="AlphaFoldDB" id="A0A194W6T8"/>
<proteinExistence type="inferred from homology"/>
<keyword evidence="8" id="KW-1185">Reference proteome</keyword>
<keyword evidence="7" id="KW-0689">Ribosomal protein</keyword>
<evidence type="ECO:0000313" key="8">
    <source>
        <dbReference type="Proteomes" id="UP000078559"/>
    </source>
</evidence>
<organism evidence="7 8">
    <name type="scientific">Cytospora mali</name>
    <name type="common">Apple Valsa canker fungus</name>
    <name type="synonym">Valsa mali</name>
    <dbReference type="NCBI Taxonomy" id="578113"/>
    <lineage>
        <taxon>Eukaryota</taxon>
        <taxon>Fungi</taxon>
        <taxon>Dikarya</taxon>
        <taxon>Ascomycota</taxon>
        <taxon>Pezizomycotina</taxon>
        <taxon>Sordariomycetes</taxon>
        <taxon>Sordariomycetidae</taxon>
        <taxon>Diaporthales</taxon>
        <taxon>Cytosporaceae</taxon>
        <taxon>Cytospora</taxon>
    </lineage>
</organism>
<dbReference type="InterPro" id="IPR035810">
    <property type="entry name" value="PEBP_euk"/>
</dbReference>
<reference evidence="7" key="1">
    <citation type="submission" date="2014-12" db="EMBL/GenBank/DDBJ databases">
        <title>Genome Sequence of Valsa Canker Pathogens Uncovers a Specific Adaption of Colonization on Woody Bark.</title>
        <authorList>
            <person name="Yin Z."/>
            <person name="Liu H."/>
            <person name="Gao X."/>
            <person name="Li Z."/>
            <person name="Song N."/>
            <person name="Ke X."/>
            <person name="Dai Q."/>
            <person name="Wu Y."/>
            <person name="Sun Y."/>
            <person name="Xu J.-R."/>
            <person name="Kang Z.K."/>
            <person name="Wang L."/>
            <person name="Huang L."/>
        </authorList>
    </citation>
    <scope>NUCLEOTIDE SEQUENCE [LARGE SCALE GENOMIC DNA]</scope>
    <source>
        <strain evidence="7">03-8</strain>
    </source>
</reference>
<evidence type="ECO:0000256" key="5">
    <source>
        <dbReference type="ARBA" id="ARBA00039444"/>
    </source>
</evidence>
<keyword evidence="2" id="KW-0496">Mitochondrion</keyword>
<evidence type="ECO:0000256" key="1">
    <source>
        <dbReference type="ARBA" id="ARBA00004173"/>
    </source>
</evidence>
<evidence type="ECO:0000256" key="4">
    <source>
        <dbReference type="ARBA" id="ARBA00038016"/>
    </source>
</evidence>
<evidence type="ECO:0000256" key="6">
    <source>
        <dbReference type="SAM" id="MobiDB-lite"/>
    </source>
</evidence>
<dbReference type="SMR" id="A0A194W6T8"/>
<gene>
    <name evidence="7" type="ORF">VM1G_06713</name>
</gene>
<dbReference type="CDD" id="cd00866">
    <property type="entry name" value="PEBP_euk"/>
    <property type="match status" value="1"/>
</dbReference>
<dbReference type="GO" id="GO:0005840">
    <property type="term" value="C:ribosome"/>
    <property type="evidence" value="ECO:0007669"/>
    <property type="project" value="UniProtKB-KW"/>
</dbReference>
<feature type="region of interest" description="Disordered" evidence="6">
    <location>
        <begin position="113"/>
        <end position="136"/>
    </location>
</feature>
<comment type="function">
    <text evidence="3">Component of the mitochondrial ribosome (mitoribosome), a dedicated translation machinery responsible for the synthesis of mitochondrial genome-encoded proteins, including at least some of the essential transmembrane subunits of the mitochondrial respiratory chain. The mitoribosomes are attached to the mitochondrial inner membrane and translation products are cotranslationally integrated into the membrane.</text>
</comment>
<dbReference type="SUPFAM" id="SSF49777">
    <property type="entry name" value="PEBP-like"/>
    <property type="match status" value="1"/>
</dbReference>
<comment type="subcellular location">
    <subcellularLocation>
        <location evidence="1">Mitochondrion</location>
    </subcellularLocation>
</comment>
<feature type="compositionally biased region" description="Low complexity" evidence="6">
    <location>
        <begin position="122"/>
        <end position="136"/>
    </location>
</feature>
<keyword evidence="7" id="KW-0687">Ribonucleoprotein</keyword>
<sequence>MTYPKEYPRGQGAGVVDLEKIDKSGRPAGARTTRGSGSYIIFLGEVPSNNRARVESMRIQHLAVQDKIPPPTIARMSRCQQVARPIARCLRQGTPAQPAAPSVSAAAARFFSNSTSRRDVEPTTSTSTPSPAADAQAAHDLANATASGPNPMKEQWMNPNTTTLLWAERKLLKQGIEPIGSRRRRAAVRQSPNIPFEQLPYHCFQEARKVLGEDRAEKLKAIRETSEEIQKLEARPADIYRAGEYHKQKKLNSLRRHLEYLKIQTDINDPAVRRKWEDGHGDMSKPVYRCFAEEKWRSMAYKVLAQRVKQFSIVPDVLSKFDPKMDLQLSFHGYRVDPGEIVDSLVSEQPPNLRVQVFDGKERLVSVVVMDSDVPDPQKDAFGRRLHFMAANIRLSSLTKNISLKKVIEAQDQLAVPWLPPFSQEGAPYHRLSVWVLEQDGKLDVETLKKKYSKRKGFSLHDFRSRYHVTPFGFNMFRSVWDEGTAKVMERHGIPGADLVFRRKRVHSLQSPKKARGWEAKRQGPKYRQLWKYTKRIGKMSGGR</sequence>
<accession>A0A194W6T8</accession>
<dbReference type="OrthoDB" id="2153661at2759"/>
<dbReference type="Gene3D" id="1.20.58.1180">
    <property type="match status" value="1"/>
</dbReference>
<evidence type="ECO:0000256" key="2">
    <source>
        <dbReference type="ARBA" id="ARBA00023128"/>
    </source>
</evidence>
<dbReference type="Proteomes" id="UP000078559">
    <property type="component" value="Chromosome 7"/>
</dbReference>
<comment type="similarity">
    <text evidence="4">Belongs to the phosphatidylethanolamine-binding protein family. Mitochondrion-specific ribosomal protein mL38 subfamily.</text>
</comment>
<dbReference type="InterPro" id="IPR008914">
    <property type="entry name" value="PEBP"/>
</dbReference>
<dbReference type="InterPro" id="IPR036610">
    <property type="entry name" value="PEBP-like_sf"/>
</dbReference>